<keyword evidence="4" id="KW-1185">Reference proteome</keyword>
<name>A0AAD9MMC9_PROWI</name>
<feature type="compositionally biased region" description="Polar residues" evidence="1">
    <location>
        <begin position="736"/>
        <end position="759"/>
    </location>
</feature>
<dbReference type="InterPro" id="IPR000719">
    <property type="entry name" value="Prot_kinase_dom"/>
</dbReference>
<dbReference type="AlphaFoldDB" id="A0AAD9MMC9"/>
<dbReference type="SMART" id="SM00220">
    <property type="entry name" value="S_TKc"/>
    <property type="match status" value="1"/>
</dbReference>
<accession>A0AAD9MMC9</accession>
<reference evidence="3" key="1">
    <citation type="submission" date="2021-01" db="EMBL/GenBank/DDBJ databases">
        <authorList>
            <person name="Eckstrom K.M.E."/>
        </authorList>
    </citation>
    <scope>NUCLEOTIDE SEQUENCE</scope>
    <source>
        <strain evidence="3">UVCC 0001</strain>
    </source>
</reference>
<feature type="compositionally biased region" description="Low complexity" evidence="1">
    <location>
        <begin position="624"/>
        <end position="641"/>
    </location>
</feature>
<dbReference type="InterPro" id="IPR011009">
    <property type="entry name" value="Kinase-like_dom_sf"/>
</dbReference>
<dbReference type="GO" id="GO:0005524">
    <property type="term" value="F:ATP binding"/>
    <property type="evidence" value="ECO:0007669"/>
    <property type="project" value="InterPro"/>
</dbReference>
<dbReference type="PANTHER" id="PTHR12984:SF6">
    <property type="entry name" value="SCY1-LIKE PROTEIN 2"/>
    <property type="match status" value="1"/>
</dbReference>
<evidence type="ECO:0000313" key="3">
    <source>
        <dbReference type="EMBL" id="KAK2076711.1"/>
    </source>
</evidence>
<feature type="region of interest" description="Disordered" evidence="1">
    <location>
        <begin position="579"/>
        <end position="695"/>
    </location>
</feature>
<feature type="compositionally biased region" description="Polar residues" evidence="1">
    <location>
        <begin position="778"/>
        <end position="794"/>
    </location>
</feature>
<dbReference type="EMBL" id="JASFZW010000009">
    <property type="protein sequence ID" value="KAK2076711.1"/>
    <property type="molecule type" value="Genomic_DNA"/>
</dbReference>
<dbReference type="InterPro" id="IPR011989">
    <property type="entry name" value="ARM-like"/>
</dbReference>
<dbReference type="Proteomes" id="UP001255856">
    <property type="component" value="Unassembled WGS sequence"/>
</dbReference>
<comment type="caution">
    <text evidence="3">The sequence shown here is derived from an EMBL/GenBank/DDBJ whole genome shotgun (WGS) entry which is preliminary data.</text>
</comment>
<feature type="domain" description="Protein kinase" evidence="2">
    <location>
        <begin position="1"/>
        <end position="276"/>
    </location>
</feature>
<evidence type="ECO:0000313" key="4">
    <source>
        <dbReference type="Proteomes" id="UP001255856"/>
    </source>
</evidence>
<dbReference type="Pfam" id="PF00069">
    <property type="entry name" value="Pkinase"/>
    <property type="match status" value="1"/>
</dbReference>
<feature type="compositionally biased region" description="Polar residues" evidence="1">
    <location>
        <begin position="682"/>
        <end position="695"/>
    </location>
</feature>
<protein>
    <recommendedName>
        <fullName evidence="2">Protein kinase domain-containing protein</fullName>
    </recommendedName>
</protein>
<evidence type="ECO:0000259" key="2">
    <source>
        <dbReference type="PROSITE" id="PS50011"/>
    </source>
</evidence>
<organism evidence="3 4">
    <name type="scientific">Prototheca wickerhamii</name>
    <dbReference type="NCBI Taxonomy" id="3111"/>
    <lineage>
        <taxon>Eukaryota</taxon>
        <taxon>Viridiplantae</taxon>
        <taxon>Chlorophyta</taxon>
        <taxon>core chlorophytes</taxon>
        <taxon>Trebouxiophyceae</taxon>
        <taxon>Chlorellales</taxon>
        <taxon>Chlorellaceae</taxon>
        <taxon>Prototheca</taxon>
    </lineage>
</organism>
<sequence>MGTPFPKVSAWILDKSLLTHGEGGSRDERALASFLEHCKHEAKALARLRHPGILRVISPIEELRSQLVFVTEAVECSLGGYLAAGLKDAAVSRMSELEVKHGLLQLAGAIAFLHGEAGLVHRGICPQAAFVAASGGWKLASMGFAAPIGAAPPAGAAVFDYSGNAISPLLLAIKPALAYTPPELVATTTVHVGSAGPSTLSDAFSFGLLAAELFSNCQVLAVSSSVAAYDAALRGMSPERDLRGVPSDLQALVEGLLALEPAQRCPVETFASSPVFQNDRPLRALRFLEDLLQKSLAEKSAFFRDLSRLLPHMDARVQLRLVLPPVLSELETGTEPALLAELVPLVLRLSAAQSAQDRAASTLPALASLARRASGPALLALVEAAPELQRELAPADAARLVPGLLARALAADGGGGAPTGPDARLAALQERAACVAAALAPEGLDGQALRATLVPAARRLCLATTSAPVRVACFELLAAAGPRLDARETRASLETAVQVAAVDRSAPTAAALGALGVAAARQQGPELAAELVLPTLSPLLVAPTLTRAQRAGILRAVRATLAVIEAGAIAEAGARPELPGVASSARSQASRSSTPDPKPSSTGSKMGGAWAHTVPTAHTAPIVSTTHTTPSAPTAHADTASRLFDPGLPKDAAPLIKPLRSQPGNVVGTWSGQGGMVPGQREGSTMSSSIKTPSNNVGMTKTFQGMGLGNGHPKTEPVAAPKPRNPGGPLDEDFWVQSQAPALSGPGSFSQPTTEQLATAQDPADPFGPLSTLIVQKPGSTNGNVRTSAQGSLI</sequence>
<dbReference type="PROSITE" id="PS50011">
    <property type="entry name" value="PROTEIN_KINASE_DOM"/>
    <property type="match status" value="1"/>
</dbReference>
<dbReference type="InterPro" id="IPR051177">
    <property type="entry name" value="CIK-Related_Protein"/>
</dbReference>
<dbReference type="Gene3D" id="1.25.10.10">
    <property type="entry name" value="Leucine-rich Repeat Variant"/>
    <property type="match status" value="1"/>
</dbReference>
<dbReference type="PANTHER" id="PTHR12984">
    <property type="entry name" value="SCY1-RELATED S/T PROTEIN KINASE-LIKE"/>
    <property type="match status" value="1"/>
</dbReference>
<evidence type="ECO:0000256" key="1">
    <source>
        <dbReference type="SAM" id="MobiDB-lite"/>
    </source>
</evidence>
<feature type="compositionally biased region" description="Low complexity" evidence="1">
    <location>
        <begin position="582"/>
        <end position="593"/>
    </location>
</feature>
<dbReference type="Gene3D" id="1.10.510.10">
    <property type="entry name" value="Transferase(Phosphotransferase) domain 1"/>
    <property type="match status" value="1"/>
</dbReference>
<dbReference type="SUPFAM" id="SSF56112">
    <property type="entry name" value="Protein kinase-like (PK-like)"/>
    <property type="match status" value="1"/>
</dbReference>
<dbReference type="GO" id="GO:0004672">
    <property type="term" value="F:protein kinase activity"/>
    <property type="evidence" value="ECO:0007669"/>
    <property type="project" value="InterPro"/>
</dbReference>
<feature type="region of interest" description="Disordered" evidence="1">
    <location>
        <begin position="707"/>
        <end position="794"/>
    </location>
</feature>
<proteinExistence type="predicted"/>
<gene>
    <name evidence="3" type="ORF">QBZ16_005471</name>
</gene>